<dbReference type="Gene3D" id="2.60.210.10">
    <property type="entry name" value="Apoptosis, Tumor Necrosis Factor Receptor Associated Protein 2, Chain A"/>
    <property type="match status" value="1"/>
</dbReference>
<dbReference type="SMART" id="SM00225">
    <property type="entry name" value="BTB"/>
    <property type="match status" value="1"/>
</dbReference>
<dbReference type="PROSITE" id="PS50144">
    <property type="entry name" value="MATH"/>
    <property type="match status" value="1"/>
</dbReference>
<proteinExistence type="predicted"/>
<dbReference type="SMART" id="SM00875">
    <property type="entry name" value="BACK"/>
    <property type="match status" value="1"/>
</dbReference>
<dbReference type="Gene3D" id="1.25.40.420">
    <property type="match status" value="1"/>
</dbReference>
<reference evidence="4" key="1">
    <citation type="submission" date="2022-11" db="UniProtKB">
        <authorList>
            <consortium name="WormBaseParasite"/>
        </authorList>
    </citation>
    <scope>IDENTIFICATION</scope>
</reference>
<dbReference type="GO" id="GO:0000932">
    <property type="term" value="C:P-body"/>
    <property type="evidence" value="ECO:0007669"/>
    <property type="project" value="TreeGrafter"/>
</dbReference>
<dbReference type="PANTHER" id="PTHR45774:SF3">
    <property type="entry name" value="BTB (POZ) DOMAIN-CONTAINING 2B-RELATED"/>
    <property type="match status" value="1"/>
</dbReference>
<dbReference type="InterPro" id="IPR008974">
    <property type="entry name" value="TRAF-like"/>
</dbReference>
<dbReference type="InterPro" id="IPR011333">
    <property type="entry name" value="SKP1/BTB/POZ_sf"/>
</dbReference>
<dbReference type="Pfam" id="PF22486">
    <property type="entry name" value="MATH_2"/>
    <property type="match status" value="1"/>
</dbReference>
<dbReference type="PROSITE" id="PS50097">
    <property type="entry name" value="BTB"/>
    <property type="match status" value="1"/>
</dbReference>
<dbReference type="Proteomes" id="UP000887572">
    <property type="component" value="Unplaced"/>
</dbReference>
<dbReference type="Gene3D" id="3.30.710.10">
    <property type="entry name" value="Potassium Channel Kv1.1, Chain A"/>
    <property type="match status" value="1"/>
</dbReference>
<feature type="domain" description="BTB" evidence="1">
    <location>
        <begin position="18"/>
        <end position="98"/>
    </location>
</feature>
<dbReference type="GO" id="GO:0005829">
    <property type="term" value="C:cytosol"/>
    <property type="evidence" value="ECO:0007669"/>
    <property type="project" value="TreeGrafter"/>
</dbReference>
<evidence type="ECO:0000313" key="4">
    <source>
        <dbReference type="WBParaSite" id="Gr19_v10_g3613.t1"/>
    </source>
</evidence>
<dbReference type="InterPro" id="IPR002083">
    <property type="entry name" value="MATH/TRAF_dom"/>
</dbReference>
<organism evidence="3 4">
    <name type="scientific">Globodera rostochiensis</name>
    <name type="common">Golden nematode worm</name>
    <name type="synonym">Heterodera rostochiensis</name>
    <dbReference type="NCBI Taxonomy" id="31243"/>
    <lineage>
        <taxon>Eukaryota</taxon>
        <taxon>Metazoa</taxon>
        <taxon>Ecdysozoa</taxon>
        <taxon>Nematoda</taxon>
        <taxon>Chromadorea</taxon>
        <taxon>Rhabditida</taxon>
        <taxon>Tylenchina</taxon>
        <taxon>Tylenchomorpha</taxon>
        <taxon>Tylenchoidea</taxon>
        <taxon>Heteroderidae</taxon>
        <taxon>Heteroderinae</taxon>
        <taxon>Globodera</taxon>
    </lineage>
</organism>
<dbReference type="Pfam" id="PF00651">
    <property type="entry name" value="BTB"/>
    <property type="match status" value="1"/>
</dbReference>
<protein>
    <submittedName>
        <fullName evidence="4">BTB domain-containing protein</fullName>
    </submittedName>
</protein>
<dbReference type="InterPro" id="IPR000210">
    <property type="entry name" value="BTB/POZ_dom"/>
</dbReference>
<dbReference type="Pfam" id="PF07707">
    <property type="entry name" value="BACK"/>
    <property type="match status" value="1"/>
</dbReference>
<dbReference type="SUPFAM" id="SSF54695">
    <property type="entry name" value="POZ domain"/>
    <property type="match status" value="1"/>
</dbReference>
<dbReference type="AlphaFoldDB" id="A0A914HSQ2"/>
<dbReference type="SMART" id="SM00061">
    <property type="entry name" value="MATH"/>
    <property type="match status" value="1"/>
</dbReference>
<evidence type="ECO:0000259" key="1">
    <source>
        <dbReference type="PROSITE" id="PS50097"/>
    </source>
</evidence>
<keyword evidence="3" id="KW-1185">Reference proteome</keyword>
<dbReference type="InterPro" id="IPR011705">
    <property type="entry name" value="BACK"/>
</dbReference>
<evidence type="ECO:0000259" key="2">
    <source>
        <dbReference type="PROSITE" id="PS50144"/>
    </source>
</evidence>
<sequence>MSTLDGRRKRLLNTGNCADVHFLVGEGDEKELLPAHKTILMTVSDVFEAMFRFDAKNANAIDGKGAAKCSEVTKRVEVPDVEVGAFKAMLSFIYTDDVRGLSGENAIAVLYAAKKYDVAGLINVCVNFSIGKLSNVFFALAHARFLGEENYARRCLAYIDQKADTLILSEEFLQIDQKLFCELLDRDELRITDEIAFWNAALRWADEQCRQNGKECSAVNRRAMLGPALFKIRFPLIPQKDFSMEIVPKDMLTSDELVGVYLYYSYLDCALPVRYPLQFPTKQRSQAKSHDDDPYKAKGTILLKIKKLSDFARVDDENNRRLSEVVYIRGLPWNIMVRRSGFKAKQLDFYLQCNKENRDPNWSCASSITLRIISQTEGQKDYTRTIHQHVFHSKENDWGFAHFMTFQELMDPHNGWFDETNDTVILAVDVTADEPDGVD</sequence>
<dbReference type="PANTHER" id="PTHR45774">
    <property type="entry name" value="BTB/POZ DOMAIN-CONTAINING"/>
    <property type="match status" value="1"/>
</dbReference>
<dbReference type="GO" id="GO:0022008">
    <property type="term" value="P:neurogenesis"/>
    <property type="evidence" value="ECO:0007669"/>
    <property type="project" value="TreeGrafter"/>
</dbReference>
<name>A0A914HSQ2_GLORO</name>
<dbReference type="SUPFAM" id="SSF49599">
    <property type="entry name" value="TRAF domain-like"/>
    <property type="match status" value="1"/>
</dbReference>
<dbReference type="WBParaSite" id="Gr19_v10_g3613.t1">
    <property type="protein sequence ID" value="Gr19_v10_g3613.t1"/>
    <property type="gene ID" value="Gr19_v10_g3613"/>
</dbReference>
<evidence type="ECO:0000313" key="3">
    <source>
        <dbReference type="Proteomes" id="UP000887572"/>
    </source>
</evidence>
<accession>A0A914HSQ2</accession>
<feature type="domain" description="MATH" evidence="2">
    <location>
        <begin position="298"/>
        <end position="430"/>
    </location>
</feature>